<dbReference type="SUPFAM" id="SSF47203">
    <property type="entry name" value="Acyl-CoA dehydrogenase C-terminal domain-like"/>
    <property type="match status" value="1"/>
</dbReference>
<dbReference type="Gene3D" id="2.40.110.10">
    <property type="entry name" value="Butyryl-CoA Dehydrogenase, subunit A, domain 2"/>
    <property type="match status" value="1"/>
</dbReference>
<keyword evidence="6" id="KW-1185">Reference proteome</keyword>
<feature type="region of interest" description="Disordered" evidence="2">
    <location>
        <begin position="134"/>
        <end position="153"/>
    </location>
</feature>
<dbReference type="Pfam" id="PF08028">
    <property type="entry name" value="Acyl-CoA_dh_2"/>
    <property type="match status" value="1"/>
</dbReference>
<dbReference type="PANTHER" id="PTHR43884:SF12">
    <property type="entry name" value="ISOVALERYL-COA DEHYDROGENASE, MITOCHONDRIAL-RELATED"/>
    <property type="match status" value="1"/>
</dbReference>
<dbReference type="PANTHER" id="PTHR43884">
    <property type="entry name" value="ACYL-COA DEHYDROGENASE"/>
    <property type="match status" value="1"/>
</dbReference>
<dbReference type="SUPFAM" id="SSF56645">
    <property type="entry name" value="Acyl-CoA dehydrogenase NM domain-like"/>
    <property type="match status" value="1"/>
</dbReference>
<dbReference type="RefSeq" id="WP_359212245.1">
    <property type="nucleotide sequence ID" value="NZ_JBEZAM010000041.1"/>
</dbReference>
<reference evidence="5 6" key="1">
    <citation type="submission" date="2024-06" db="EMBL/GenBank/DDBJ databases">
        <title>The Natural Products Discovery Center: Release of the First 8490 Sequenced Strains for Exploring Actinobacteria Biosynthetic Diversity.</title>
        <authorList>
            <person name="Kalkreuter E."/>
            <person name="Kautsar S.A."/>
            <person name="Yang D."/>
            <person name="Bader C.D."/>
            <person name="Teijaro C.N."/>
            <person name="Fluegel L."/>
            <person name="Davis C.M."/>
            <person name="Simpson J.R."/>
            <person name="Lauterbach L."/>
            <person name="Steele A.D."/>
            <person name="Gui C."/>
            <person name="Meng S."/>
            <person name="Li G."/>
            <person name="Viehrig K."/>
            <person name="Ye F."/>
            <person name="Su P."/>
            <person name="Kiefer A.F."/>
            <person name="Nichols A."/>
            <person name="Cepeda A.J."/>
            <person name="Yan W."/>
            <person name="Fan B."/>
            <person name="Jiang Y."/>
            <person name="Adhikari A."/>
            <person name="Zheng C.-J."/>
            <person name="Schuster L."/>
            <person name="Cowan T.M."/>
            <person name="Smanski M.J."/>
            <person name="Chevrette M.G."/>
            <person name="De Carvalho L.P.S."/>
            <person name="Shen B."/>
        </authorList>
    </citation>
    <scope>NUCLEOTIDE SEQUENCE [LARGE SCALE GENOMIC DNA]</scope>
    <source>
        <strain evidence="5 6">NPDC045705</strain>
    </source>
</reference>
<dbReference type="InterPro" id="IPR037069">
    <property type="entry name" value="AcylCoA_DH/ox_N_sf"/>
</dbReference>
<dbReference type="Gene3D" id="1.20.140.10">
    <property type="entry name" value="Butyryl-CoA Dehydrogenase, subunit A, domain 3"/>
    <property type="match status" value="1"/>
</dbReference>
<evidence type="ECO:0000259" key="3">
    <source>
        <dbReference type="Pfam" id="PF02771"/>
    </source>
</evidence>
<dbReference type="InterPro" id="IPR009100">
    <property type="entry name" value="AcylCoA_DH/oxidase_NM_dom_sf"/>
</dbReference>
<organism evidence="5 6">
    <name type="scientific">Streptomyces exfoliatus</name>
    <name type="common">Streptomyces hydrogenans</name>
    <dbReference type="NCBI Taxonomy" id="1905"/>
    <lineage>
        <taxon>Bacteria</taxon>
        <taxon>Bacillati</taxon>
        <taxon>Actinomycetota</taxon>
        <taxon>Actinomycetes</taxon>
        <taxon>Kitasatosporales</taxon>
        <taxon>Streptomycetaceae</taxon>
        <taxon>Streptomyces</taxon>
    </lineage>
</organism>
<dbReference type="InterPro" id="IPR046373">
    <property type="entry name" value="Acyl-CoA_Oxase/DH_mid-dom_sf"/>
</dbReference>
<dbReference type="InterPro" id="IPR013107">
    <property type="entry name" value="Acyl-CoA_DH_C"/>
</dbReference>
<dbReference type="Gene3D" id="1.10.540.10">
    <property type="entry name" value="Acyl-CoA dehydrogenase/oxidase, N-terminal domain"/>
    <property type="match status" value="1"/>
</dbReference>
<evidence type="ECO:0000259" key="4">
    <source>
        <dbReference type="Pfam" id="PF08028"/>
    </source>
</evidence>
<comment type="caution">
    <text evidence="5">The sequence shown here is derived from an EMBL/GenBank/DDBJ whole genome shotgun (WGS) entry which is preliminary data.</text>
</comment>
<sequence length="404" mass="42635">MTRNDSGVIAVLDEVTALVPVLRESGIEGEERRWIPDENIELLEKAGVFRLAVPRRFGGLGVPVADQAAVLNEIARADSATGWVSMIWVSSSWVPSLFPEQAQEEVYAAGAVRVSTGFTPSGTLTAGIADAETADTEAADSGSGSGSGSGTPSDYTLDGSWKWISGSRGADWAVLAALLTGPDGTPVPYAALVPFSALSVADDWYSSAGAGTGSSTVTATGVTVPAHRVLPLADVLAGGDYAFVPYFMAQGAAAYIGMAKGAYERFLERLPGRGITYTSWTDQSQSPLTQIQVAVAANKIEAADALQERWLRRLQEHADAGTQPDLAERAAARGRAAYAVQLAKEAVDELFEAAGASVILRDEPLQRFHRDIRGLSLHALFTFTTNQEVHGRAILGLAPDTPFL</sequence>
<evidence type="ECO:0000313" key="6">
    <source>
        <dbReference type="Proteomes" id="UP001551210"/>
    </source>
</evidence>
<feature type="domain" description="Acyl-CoA dehydrogenase C-terminal" evidence="4">
    <location>
        <begin position="252"/>
        <end position="381"/>
    </location>
</feature>
<dbReference type="EMBL" id="JBEZAM010000041">
    <property type="protein sequence ID" value="MEU7296383.1"/>
    <property type="molecule type" value="Genomic_DNA"/>
</dbReference>
<feature type="domain" description="Acyl-CoA dehydrogenase/oxidase N-terminal" evidence="3">
    <location>
        <begin position="30"/>
        <end position="93"/>
    </location>
</feature>
<accession>A0ABV3D1N2</accession>
<dbReference type="InterPro" id="IPR013786">
    <property type="entry name" value="AcylCoA_DH/ox_N"/>
</dbReference>
<keyword evidence="1" id="KW-0560">Oxidoreductase</keyword>
<evidence type="ECO:0000313" key="5">
    <source>
        <dbReference type="EMBL" id="MEU7296383.1"/>
    </source>
</evidence>
<name>A0ABV3D1N2_STREX</name>
<dbReference type="PIRSF" id="PIRSF016578">
    <property type="entry name" value="HsaA"/>
    <property type="match status" value="1"/>
</dbReference>
<evidence type="ECO:0000256" key="1">
    <source>
        <dbReference type="ARBA" id="ARBA00023002"/>
    </source>
</evidence>
<evidence type="ECO:0000256" key="2">
    <source>
        <dbReference type="SAM" id="MobiDB-lite"/>
    </source>
</evidence>
<dbReference type="Proteomes" id="UP001551210">
    <property type="component" value="Unassembled WGS sequence"/>
</dbReference>
<proteinExistence type="predicted"/>
<dbReference type="Pfam" id="PF02771">
    <property type="entry name" value="Acyl-CoA_dh_N"/>
    <property type="match status" value="1"/>
</dbReference>
<gene>
    <name evidence="5" type="ORF">AB0A76_24775</name>
</gene>
<dbReference type="InterPro" id="IPR036250">
    <property type="entry name" value="AcylCo_DH-like_C"/>
</dbReference>
<protein>
    <submittedName>
        <fullName evidence="5">Acyl-CoA dehydrogenase family protein</fullName>
    </submittedName>
</protein>